<keyword evidence="3" id="KW-0028">Amino-acid biosynthesis</keyword>
<dbReference type="CDD" id="cd09008">
    <property type="entry name" value="MTAN"/>
    <property type="match status" value="1"/>
</dbReference>
<gene>
    <name evidence="7" type="ORF">RM520_07985</name>
</gene>
<dbReference type="NCBIfam" id="NF004079">
    <property type="entry name" value="PRK05584.1"/>
    <property type="match status" value="1"/>
</dbReference>
<dbReference type="InterPro" id="IPR035994">
    <property type="entry name" value="Nucleoside_phosphorylase_sf"/>
</dbReference>
<dbReference type="Proteomes" id="UP001250662">
    <property type="component" value="Unassembled WGS sequence"/>
</dbReference>
<name>A0ABU3BHB3_9FLAO</name>
<sequence>MALKQTIVLAFFFVIYMAQGQRVAIMGAMDKEIEFLKSELENKKKIQKSGVTFFTGKLKNKRVVLFKSGVGKVNASYCTAILVENFNVTSLIFTGVAGGLHPEIKPGDIVISNNLIQYDFGKLKNGEFEIWPTRNLKEKNNRNPLYLDVDPVLFKKSEKVSSRLKLKPFNNRLPKFYFGTIATGDNFISDTLKAKELNTKFNAIATEMEGAAVAQICTMLNLPYIIIRSCSDNANTKAQTDYLKFVEVAAINSAHMVLGLLEE</sequence>
<dbReference type="Pfam" id="PF01048">
    <property type="entry name" value="PNP_UDP_1"/>
    <property type="match status" value="1"/>
</dbReference>
<keyword evidence="4 7" id="KW-0378">Hydrolase</keyword>
<evidence type="ECO:0000256" key="3">
    <source>
        <dbReference type="ARBA" id="ARBA00022605"/>
    </source>
</evidence>
<comment type="pathway">
    <text evidence="1">Amino-acid biosynthesis; L-methionine biosynthesis via salvage pathway; S-methyl-5-thio-alpha-D-ribose 1-phosphate from S-methyl-5'-thioadenosine (hydrolase route): step 1/2.</text>
</comment>
<dbReference type="GO" id="GO:0008782">
    <property type="term" value="F:adenosylhomocysteine nucleosidase activity"/>
    <property type="evidence" value="ECO:0007669"/>
    <property type="project" value="UniProtKB-EC"/>
</dbReference>
<dbReference type="PANTHER" id="PTHR46832:SF1">
    <property type="entry name" value="5'-METHYLTHIOADENOSINE_S-ADENOSYLHOMOCYSTEINE NUCLEOSIDASE"/>
    <property type="match status" value="1"/>
</dbReference>
<keyword evidence="7" id="KW-0326">Glycosidase</keyword>
<keyword evidence="5" id="KW-0486">Methionine biosynthesis</keyword>
<comment type="caution">
    <text evidence="7">The sequence shown here is derived from an EMBL/GenBank/DDBJ whole genome shotgun (WGS) entry which is preliminary data.</text>
</comment>
<feature type="domain" description="Nucleoside phosphorylase" evidence="6">
    <location>
        <begin position="22"/>
        <end position="261"/>
    </location>
</feature>
<dbReference type="PANTHER" id="PTHR46832">
    <property type="entry name" value="5'-METHYLTHIOADENOSINE/S-ADENOSYLHOMOCYSTEINE NUCLEOSIDASE"/>
    <property type="match status" value="1"/>
</dbReference>
<dbReference type="EC" id="3.2.2.9" evidence="2"/>
<evidence type="ECO:0000313" key="8">
    <source>
        <dbReference type="Proteomes" id="UP001250662"/>
    </source>
</evidence>
<evidence type="ECO:0000256" key="2">
    <source>
        <dbReference type="ARBA" id="ARBA00011974"/>
    </source>
</evidence>
<reference evidence="7 8" key="1">
    <citation type="submission" date="2023-09" db="EMBL/GenBank/DDBJ databases">
        <authorList>
            <person name="Rey-Velasco X."/>
        </authorList>
    </citation>
    <scope>NUCLEOTIDE SEQUENCE [LARGE SCALE GENOMIC DNA]</scope>
    <source>
        <strain evidence="7 8">P007</strain>
    </source>
</reference>
<dbReference type="SUPFAM" id="SSF53167">
    <property type="entry name" value="Purine and uridine phosphorylases"/>
    <property type="match status" value="1"/>
</dbReference>
<accession>A0ABU3BHB3</accession>
<proteinExistence type="predicted"/>
<evidence type="ECO:0000256" key="5">
    <source>
        <dbReference type="ARBA" id="ARBA00023167"/>
    </source>
</evidence>
<dbReference type="InterPro" id="IPR000845">
    <property type="entry name" value="Nucleoside_phosphorylase_d"/>
</dbReference>
<organism evidence="7 8">
    <name type="scientific">Croceitalea vernalis</name>
    <dbReference type="NCBI Taxonomy" id="3075599"/>
    <lineage>
        <taxon>Bacteria</taxon>
        <taxon>Pseudomonadati</taxon>
        <taxon>Bacteroidota</taxon>
        <taxon>Flavobacteriia</taxon>
        <taxon>Flavobacteriales</taxon>
        <taxon>Flavobacteriaceae</taxon>
        <taxon>Croceitalea</taxon>
    </lineage>
</organism>
<dbReference type="RefSeq" id="WP_311387616.1">
    <property type="nucleotide sequence ID" value="NZ_JAVRHU010000002.1"/>
</dbReference>
<evidence type="ECO:0000256" key="4">
    <source>
        <dbReference type="ARBA" id="ARBA00022801"/>
    </source>
</evidence>
<protein>
    <recommendedName>
        <fullName evidence="2">adenosylhomocysteine nucleosidase</fullName>
        <ecNumber evidence="2">3.2.2.9</ecNumber>
    </recommendedName>
</protein>
<evidence type="ECO:0000313" key="7">
    <source>
        <dbReference type="EMBL" id="MDT0621561.1"/>
    </source>
</evidence>
<evidence type="ECO:0000259" key="6">
    <source>
        <dbReference type="Pfam" id="PF01048"/>
    </source>
</evidence>
<keyword evidence="8" id="KW-1185">Reference proteome</keyword>
<dbReference type="EMBL" id="JAVRHU010000002">
    <property type="protein sequence ID" value="MDT0621561.1"/>
    <property type="molecule type" value="Genomic_DNA"/>
</dbReference>
<dbReference type="NCBIfam" id="TIGR01704">
    <property type="entry name" value="MTA_SAH-Nsdase"/>
    <property type="match status" value="1"/>
</dbReference>
<dbReference type="InterPro" id="IPR010049">
    <property type="entry name" value="MTA_SAH_Nsdase"/>
</dbReference>
<evidence type="ECO:0000256" key="1">
    <source>
        <dbReference type="ARBA" id="ARBA00004945"/>
    </source>
</evidence>
<dbReference type="Gene3D" id="3.40.50.1580">
    <property type="entry name" value="Nucleoside phosphorylase domain"/>
    <property type="match status" value="1"/>
</dbReference>